<dbReference type="VEuPathDB" id="TrichDB:TVAG_195270"/>
<dbReference type="InterPro" id="IPR001849">
    <property type="entry name" value="PH_domain"/>
</dbReference>
<dbReference type="SMART" id="SM00233">
    <property type="entry name" value="PH"/>
    <property type="match status" value="1"/>
</dbReference>
<dbReference type="EMBL" id="DS113877">
    <property type="protein sequence ID" value="EAX94066.1"/>
    <property type="molecule type" value="Genomic_DNA"/>
</dbReference>
<dbReference type="Pfam" id="PF00069">
    <property type="entry name" value="Pkinase"/>
    <property type="match status" value="1"/>
</dbReference>
<feature type="domain" description="Protein kinase" evidence="12">
    <location>
        <begin position="146"/>
        <end position="403"/>
    </location>
</feature>
<evidence type="ECO:0000256" key="3">
    <source>
        <dbReference type="ARBA" id="ARBA00022527"/>
    </source>
</evidence>
<dbReference type="KEGG" id="tva:4751791"/>
<keyword evidence="5" id="KW-0808">Transferase</keyword>
<dbReference type="InterPro" id="IPR000719">
    <property type="entry name" value="Prot_kinase_dom"/>
</dbReference>
<proteinExistence type="inferred from homology"/>
<dbReference type="PROSITE" id="PS50003">
    <property type="entry name" value="PH_DOMAIN"/>
    <property type="match status" value="1"/>
</dbReference>
<gene>
    <name evidence="14" type="ORF">TVAG_195270</name>
</gene>
<evidence type="ECO:0000256" key="8">
    <source>
        <dbReference type="ARBA" id="ARBA00022840"/>
    </source>
</evidence>
<dbReference type="SUPFAM" id="SSF56112">
    <property type="entry name" value="Protein kinase-like (PK-like)"/>
    <property type="match status" value="1"/>
</dbReference>
<evidence type="ECO:0000256" key="1">
    <source>
        <dbReference type="ARBA" id="ARBA00006935"/>
    </source>
</evidence>
<feature type="domain" description="PH" evidence="11">
    <location>
        <begin position="39"/>
        <end position="134"/>
    </location>
</feature>
<evidence type="ECO:0000259" key="12">
    <source>
        <dbReference type="PROSITE" id="PS50011"/>
    </source>
</evidence>
<dbReference type="SMR" id="A2FLX7"/>
<feature type="domain" description="AGC-kinase C-terminal" evidence="13">
    <location>
        <begin position="404"/>
        <end position="469"/>
    </location>
</feature>
<keyword evidence="3 10" id="KW-0723">Serine/threonine-protein kinase</keyword>
<dbReference type="PROSITE" id="PS00107">
    <property type="entry name" value="PROTEIN_KINASE_ATP"/>
    <property type="match status" value="1"/>
</dbReference>
<reference evidence="14" key="2">
    <citation type="journal article" date="2007" name="Science">
        <title>Draft genome sequence of the sexually transmitted pathogen Trichomonas vaginalis.</title>
        <authorList>
            <person name="Carlton J.M."/>
            <person name="Hirt R.P."/>
            <person name="Silva J.C."/>
            <person name="Delcher A.L."/>
            <person name="Schatz M."/>
            <person name="Zhao Q."/>
            <person name="Wortman J.R."/>
            <person name="Bidwell S.L."/>
            <person name="Alsmark U.C.M."/>
            <person name="Besteiro S."/>
            <person name="Sicheritz-Ponten T."/>
            <person name="Noel C.J."/>
            <person name="Dacks J.B."/>
            <person name="Foster P.G."/>
            <person name="Simillion C."/>
            <person name="Van de Peer Y."/>
            <person name="Miranda-Saavedra D."/>
            <person name="Barton G.J."/>
            <person name="Westrop G.D."/>
            <person name="Mueller S."/>
            <person name="Dessi D."/>
            <person name="Fiori P.L."/>
            <person name="Ren Q."/>
            <person name="Paulsen I."/>
            <person name="Zhang H."/>
            <person name="Bastida-Corcuera F.D."/>
            <person name="Simoes-Barbosa A."/>
            <person name="Brown M.T."/>
            <person name="Hayes R.D."/>
            <person name="Mukherjee M."/>
            <person name="Okumura C.Y."/>
            <person name="Schneider R."/>
            <person name="Smith A.J."/>
            <person name="Vanacova S."/>
            <person name="Villalvazo M."/>
            <person name="Haas B.J."/>
            <person name="Pertea M."/>
            <person name="Feldblyum T.V."/>
            <person name="Utterback T.R."/>
            <person name="Shu C.L."/>
            <person name="Osoegawa K."/>
            <person name="de Jong P.J."/>
            <person name="Hrdy I."/>
            <person name="Horvathova L."/>
            <person name="Zubacova Z."/>
            <person name="Dolezal P."/>
            <person name="Malik S.B."/>
            <person name="Logsdon J.M. Jr."/>
            <person name="Henze K."/>
            <person name="Gupta A."/>
            <person name="Wang C.C."/>
            <person name="Dunne R.L."/>
            <person name="Upcroft J.A."/>
            <person name="Upcroft P."/>
            <person name="White O."/>
            <person name="Salzberg S.L."/>
            <person name="Tang P."/>
            <person name="Chiu C.-H."/>
            <person name="Lee Y.-S."/>
            <person name="Embley T.M."/>
            <person name="Coombs G.H."/>
            <person name="Mottram J.C."/>
            <person name="Tachezy J."/>
            <person name="Fraser-Liggett C.M."/>
            <person name="Johnson P.J."/>
        </authorList>
    </citation>
    <scope>NUCLEOTIDE SEQUENCE [LARGE SCALE GENOMIC DNA]</scope>
    <source>
        <strain evidence="14">G3</strain>
    </source>
</reference>
<dbReference type="Proteomes" id="UP000001542">
    <property type="component" value="Unassembled WGS sequence"/>
</dbReference>
<accession>A2FLX7</accession>
<dbReference type="InParanoid" id="A2FLX7"/>
<evidence type="ECO:0000256" key="5">
    <source>
        <dbReference type="ARBA" id="ARBA00022679"/>
    </source>
</evidence>
<dbReference type="InterPro" id="IPR000961">
    <property type="entry name" value="AGC-kinase_C"/>
</dbReference>
<evidence type="ECO:0000313" key="15">
    <source>
        <dbReference type="Proteomes" id="UP000001542"/>
    </source>
</evidence>
<dbReference type="STRING" id="5722.A2FLX7"/>
<dbReference type="InterPro" id="IPR017892">
    <property type="entry name" value="Pkinase_C"/>
</dbReference>
<dbReference type="OMA" id="VIERMFH"/>
<dbReference type="Pfam" id="PF00169">
    <property type="entry name" value="PH"/>
    <property type="match status" value="1"/>
</dbReference>
<evidence type="ECO:0000256" key="6">
    <source>
        <dbReference type="ARBA" id="ARBA00022741"/>
    </source>
</evidence>
<evidence type="ECO:0000256" key="7">
    <source>
        <dbReference type="ARBA" id="ARBA00022777"/>
    </source>
</evidence>
<protein>
    <recommendedName>
        <fullName evidence="2">non-specific serine/threonine protein kinase</fullName>
        <ecNumber evidence="2">2.7.11.1</ecNumber>
    </recommendedName>
</protein>
<organism evidence="14 15">
    <name type="scientific">Trichomonas vaginalis (strain ATCC PRA-98 / G3)</name>
    <dbReference type="NCBI Taxonomy" id="412133"/>
    <lineage>
        <taxon>Eukaryota</taxon>
        <taxon>Metamonada</taxon>
        <taxon>Parabasalia</taxon>
        <taxon>Trichomonadida</taxon>
        <taxon>Trichomonadidae</taxon>
        <taxon>Trichomonas</taxon>
    </lineage>
</organism>
<evidence type="ECO:0000256" key="10">
    <source>
        <dbReference type="RuleBase" id="RU000304"/>
    </source>
</evidence>
<keyword evidence="8 9" id="KW-0067">ATP-binding</keyword>
<dbReference type="PROSITE" id="PS50011">
    <property type="entry name" value="PROTEIN_KINASE_DOM"/>
    <property type="match status" value="1"/>
</dbReference>
<keyword evidence="7 14" id="KW-0418">Kinase</keyword>
<dbReference type="GO" id="GO:0035556">
    <property type="term" value="P:intracellular signal transduction"/>
    <property type="evidence" value="ECO:0000318"/>
    <property type="project" value="GO_Central"/>
</dbReference>
<dbReference type="InterPro" id="IPR011993">
    <property type="entry name" value="PH-like_dom_sf"/>
</dbReference>
<dbReference type="Gene3D" id="1.10.510.10">
    <property type="entry name" value="Transferase(Phosphotransferase) domain 1"/>
    <property type="match status" value="1"/>
</dbReference>
<evidence type="ECO:0000256" key="9">
    <source>
        <dbReference type="PROSITE-ProRule" id="PRU10141"/>
    </source>
</evidence>
<dbReference type="FunFam" id="2.30.29.30:FF:000286">
    <property type="entry name" value="PH-protein kinase domain containing protein"/>
    <property type="match status" value="1"/>
</dbReference>
<comment type="similarity">
    <text evidence="1">Belongs to the protein kinase superfamily. AGC Ser/Thr protein kinase family. RAC subfamily.</text>
</comment>
<keyword evidence="6 9" id="KW-0547">Nucleotide-binding</keyword>
<dbReference type="FunFam" id="3.30.200.20:FF:000537">
    <property type="entry name" value="Non-specific serine/threonine protein kinase"/>
    <property type="match status" value="1"/>
</dbReference>
<dbReference type="PANTHER" id="PTHR24351">
    <property type="entry name" value="RIBOSOMAL PROTEIN S6 KINASE"/>
    <property type="match status" value="1"/>
</dbReference>
<dbReference type="RefSeq" id="XP_001306996.1">
    <property type="nucleotide sequence ID" value="XM_001306995.1"/>
</dbReference>
<keyword evidence="15" id="KW-1185">Reference proteome</keyword>
<dbReference type="FunCoup" id="A2FLX7">
    <property type="interactions" value="426"/>
</dbReference>
<evidence type="ECO:0000256" key="4">
    <source>
        <dbReference type="ARBA" id="ARBA00022553"/>
    </source>
</evidence>
<dbReference type="OrthoDB" id="63267at2759"/>
<dbReference type="SMART" id="SM00133">
    <property type="entry name" value="S_TK_X"/>
    <property type="match status" value="1"/>
</dbReference>
<dbReference type="AlphaFoldDB" id="A2FLX7"/>
<evidence type="ECO:0000256" key="2">
    <source>
        <dbReference type="ARBA" id="ARBA00012513"/>
    </source>
</evidence>
<dbReference type="GO" id="GO:0005524">
    <property type="term" value="F:ATP binding"/>
    <property type="evidence" value="ECO:0007669"/>
    <property type="project" value="UniProtKB-UniRule"/>
</dbReference>
<dbReference type="eggNOG" id="KOG0690">
    <property type="taxonomic scope" value="Eukaryota"/>
</dbReference>
<dbReference type="Gene3D" id="2.30.29.30">
    <property type="entry name" value="Pleckstrin-homology domain (PH domain)/Phosphotyrosine-binding domain (PTB)"/>
    <property type="match status" value="1"/>
</dbReference>
<dbReference type="Gene3D" id="3.30.200.20">
    <property type="entry name" value="Phosphorylase Kinase, domain 1"/>
    <property type="match status" value="1"/>
</dbReference>
<dbReference type="InterPro" id="IPR011009">
    <property type="entry name" value="Kinase-like_dom_sf"/>
</dbReference>
<reference evidence="14" key="1">
    <citation type="submission" date="2006-10" db="EMBL/GenBank/DDBJ databases">
        <authorList>
            <person name="Amadeo P."/>
            <person name="Zhao Q."/>
            <person name="Wortman J."/>
            <person name="Fraser-Liggett C."/>
            <person name="Carlton J."/>
        </authorList>
    </citation>
    <scope>NUCLEOTIDE SEQUENCE</scope>
    <source>
        <strain evidence="14">G3</strain>
    </source>
</reference>
<name>A2FLX7_TRIV3</name>
<dbReference type="EC" id="2.7.11.1" evidence="2"/>
<evidence type="ECO:0000259" key="13">
    <source>
        <dbReference type="PROSITE" id="PS51285"/>
    </source>
</evidence>
<dbReference type="SUPFAM" id="SSF50729">
    <property type="entry name" value="PH domain-like"/>
    <property type="match status" value="1"/>
</dbReference>
<feature type="binding site" evidence="9">
    <location>
        <position position="175"/>
    </location>
    <ligand>
        <name>ATP</name>
        <dbReference type="ChEBI" id="CHEBI:30616"/>
    </ligand>
</feature>
<dbReference type="PROSITE" id="PS51285">
    <property type="entry name" value="AGC_KINASE_CTER"/>
    <property type="match status" value="1"/>
</dbReference>
<evidence type="ECO:0000313" key="14">
    <source>
        <dbReference type="EMBL" id="EAX94066.1"/>
    </source>
</evidence>
<dbReference type="GO" id="GO:0004674">
    <property type="term" value="F:protein serine/threonine kinase activity"/>
    <property type="evidence" value="ECO:0000318"/>
    <property type="project" value="GO_Central"/>
</dbReference>
<dbReference type="VEuPathDB" id="TrichDB:TVAGG3_0963190"/>
<dbReference type="InterPro" id="IPR017441">
    <property type="entry name" value="Protein_kinase_ATP_BS"/>
</dbReference>
<keyword evidence="4" id="KW-0597">Phosphoprotein</keyword>
<dbReference type="InterPro" id="IPR008271">
    <property type="entry name" value="Ser/Thr_kinase_AS"/>
</dbReference>
<dbReference type="FunFam" id="1.10.510.10:FF:000008">
    <property type="entry name" value="Non-specific serine/threonine protein kinase"/>
    <property type="match status" value="1"/>
</dbReference>
<dbReference type="SMART" id="SM00220">
    <property type="entry name" value="S_TKc"/>
    <property type="match status" value="1"/>
</dbReference>
<dbReference type="Pfam" id="PF00433">
    <property type="entry name" value="Pkinase_C"/>
    <property type="match status" value="1"/>
</dbReference>
<evidence type="ECO:0000259" key="11">
    <source>
        <dbReference type="PROSITE" id="PS50003"/>
    </source>
</evidence>
<dbReference type="PROSITE" id="PS00108">
    <property type="entry name" value="PROTEIN_KINASE_ST"/>
    <property type="match status" value="1"/>
</dbReference>
<sequence>MPKNKVLNSEVYMILSCAPLNLNNFINLFFIYKMSDENKVIHSGWGTKLGAIFKTWRYRWFVLTQTSLSYSKTKTSAPNGIINLSQVSEVAPMPECIHPHAFKVVIPNVRTYQIFVESDEAMNEWVRVLNKVLGGKSASDVSVDDFDILKVLGKGSYGKVQLVKHKGTNQIYAMKSISKRLLGEYELVSRIITERDVLLKINHPFLVSARYAFQTETKIFLVLDYVQGGELFSRLREERKFVEERARYYIAELAHAIGYLHSMGICHRDLKPENILFDKDGYIKLTDFGLVKEQMTKDATTTTFCGTPEYLAPEMVAGNAYDNNVDWWALGTLSYEMLYGVPPFYDVNTNAMYRSILRDDIVFPEDATEDAIDFIQKLLDKNPTTRLGSGPEDYKEVIGHKFFASINFDQLLKKQIPMQWKPQISSNTDVSAFDREFTTEKPKLTYEDPSLIGQNVQRQLQGFTYMNEE</sequence>